<name>A0A5N6Q5N6_9ASTR</name>
<gene>
    <name evidence="3" type="ORF">E3N88_03058</name>
</gene>
<dbReference type="OrthoDB" id="1305907at2759"/>
<dbReference type="InterPro" id="IPR049163">
    <property type="entry name" value="Pif1-like_2B_dom"/>
</dbReference>
<proteinExistence type="predicted"/>
<dbReference type="PANTHER" id="PTHR10492">
    <property type="match status" value="1"/>
</dbReference>
<dbReference type="InterPro" id="IPR027417">
    <property type="entry name" value="P-loop_NTPase"/>
</dbReference>
<sequence>MYKLTENMRLQRPNLSSQDKITISSFSSWLVAIGDGTIGTQNNKDSTDTRYVQIPEKHIIPYKENSLMALIHFIYDNDTLQHPTPTRLCGKAIICPTNEHVEEINYMIIKIAPGTAVTYASNDTIIPLAGNQGDIEVLYPPEYLNLLNFNGLPPHSLELKVNAPIILLRNLNPKDGLCNGTRLIITQLLPRIVEARKMTGKFIAIKRITIMQEIRLSELKSQQRPIPLQIRVLKKWKLSGDKEEICYLFVDKHGDGIEATVDVDPKNYFEPAIEVQSCYKVTKYVVVENRNYNPILKHEASIKIGKKAYFEQFSGEHIPRYYIGVVESNLEKVTTTAKTLRKVDLRDASNKQVQITLWPTKRHLIGDDVKRGDIVAITSTLVTQYGNLKQLESTYPTEVFVNPTFNEIQQHIQRLKAATAHSIQSTTEDTVTIKDILNQLSTTEKSVFTCKACIKEIQTYRTWFYALCSICNSKLYREVGETSYYVCKNDEDMEPKFLYCVNATIFDETATTNVVFFNQVMTDMLHITCQDLVVLHGYNDPKVPPPEIISKVGIPMTFSLTVNLIDQ</sequence>
<feature type="domain" description="DNA helicase Pif1-like 2B" evidence="2">
    <location>
        <begin position="142"/>
        <end position="188"/>
    </location>
</feature>
<accession>A0A5N6Q5N6</accession>
<dbReference type="InterPro" id="IPR012340">
    <property type="entry name" value="NA-bd_OB-fold"/>
</dbReference>
<dbReference type="SUPFAM" id="SSF50249">
    <property type="entry name" value="Nucleic acid-binding proteins"/>
    <property type="match status" value="2"/>
</dbReference>
<comment type="caution">
    <text evidence="3">The sequence shown here is derived from an EMBL/GenBank/DDBJ whole genome shotgun (WGS) entry which is preliminary data.</text>
</comment>
<reference evidence="3 4" key="1">
    <citation type="submission" date="2019-05" db="EMBL/GenBank/DDBJ databases">
        <title>Mikania micrantha, genome provides insights into the molecular mechanism of rapid growth.</title>
        <authorList>
            <person name="Liu B."/>
        </authorList>
    </citation>
    <scope>NUCLEOTIDE SEQUENCE [LARGE SCALE GENOMIC DNA]</scope>
    <source>
        <strain evidence="3">NLD-2019</strain>
        <tissue evidence="3">Leaf</tissue>
    </source>
</reference>
<dbReference type="AlphaFoldDB" id="A0A5N6Q5N6"/>
<dbReference type="Proteomes" id="UP000326396">
    <property type="component" value="Linkage Group LG1"/>
</dbReference>
<dbReference type="PANTHER" id="PTHR10492:SF96">
    <property type="entry name" value="ATP-DEPENDENT DNA HELICASE"/>
    <property type="match status" value="1"/>
</dbReference>
<dbReference type="SUPFAM" id="SSF52540">
    <property type="entry name" value="P-loop containing nucleoside triphosphate hydrolases"/>
    <property type="match status" value="1"/>
</dbReference>
<dbReference type="EMBL" id="SZYD01000001">
    <property type="protein sequence ID" value="KAD7479922.1"/>
    <property type="molecule type" value="Genomic_DNA"/>
</dbReference>
<evidence type="ECO:0000313" key="3">
    <source>
        <dbReference type="EMBL" id="KAD7479922.1"/>
    </source>
</evidence>
<dbReference type="Pfam" id="PF08646">
    <property type="entry name" value="Rep_fac-A_C"/>
    <property type="match status" value="1"/>
</dbReference>
<keyword evidence="4" id="KW-1185">Reference proteome</keyword>
<dbReference type="Gene3D" id="2.40.50.140">
    <property type="entry name" value="Nucleic acid-binding proteins"/>
    <property type="match status" value="2"/>
</dbReference>
<feature type="domain" description="Replication factor A C-terminal" evidence="1">
    <location>
        <begin position="448"/>
        <end position="540"/>
    </location>
</feature>
<dbReference type="InterPro" id="IPR013955">
    <property type="entry name" value="Rep_factor-A_C"/>
</dbReference>
<dbReference type="Pfam" id="PF21530">
    <property type="entry name" value="Pif1_2B_dom"/>
    <property type="match status" value="1"/>
</dbReference>
<organism evidence="3 4">
    <name type="scientific">Mikania micrantha</name>
    <name type="common">bitter vine</name>
    <dbReference type="NCBI Taxonomy" id="192012"/>
    <lineage>
        <taxon>Eukaryota</taxon>
        <taxon>Viridiplantae</taxon>
        <taxon>Streptophyta</taxon>
        <taxon>Embryophyta</taxon>
        <taxon>Tracheophyta</taxon>
        <taxon>Spermatophyta</taxon>
        <taxon>Magnoliopsida</taxon>
        <taxon>eudicotyledons</taxon>
        <taxon>Gunneridae</taxon>
        <taxon>Pentapetalae</taxon>
        <taxon>asterids</taxon>
        <taxon>campanulids</taxon>
        <taxon>Asterales</taxon>
        <taxon>Asteraceae</taxon>
        <taxon>Asteroideae</taxon>
        <taxon>Heliantheae alliance</taxon>
        <taxon>Eupatorieae</taxon>
        <taxon>Mikania</taxon>
    </lineage>
</organism>
<protein>
    <submittedName>
        <fullName evidence="3">Uncharacterized protein</fullName>
    </submittedName>
</protein>
<evidence type="ECO:0000313" key="4">
    <source>
        <dbReference type="Proteomes" id="UP000326396"/>
    </source>
</evidence>
<evidence type="ECO:0000259" key="2">
    <source>
        <dbReference type="Pfam" id="PF21530"/>
    </source>
</evidence>
<evidence type="ECO:0000259" key="1">
    <source>
        <dbReference type="Pfam" id="PF08646"/>
    </source>
</evidence>